<comment type="caution">
    <text evidence="2">The sequence shown here is derived from an EMBL/GenBank/DDBJ whole genome shotgun (WGS) entry which is preliminary data.</text>
</comment>
<reference evidence="2" key="2">
    <citation type="submission" date="2020-11" db="EMBL/GenBank/DDBJ databases">
        <authorList>
            <person name="McCartney M.A."/>
            <person name="Auch B."/>
            <person name="Kono T."/>
            <person name="Mallez S."/>
            <person name="Becker A."/>
            <person name="Gohl D.M."/>
            <person name="Silverstein K.A.T."/>
            <person name="Koren S."/>
            <person name="Bechman K.B."/>
            <person name="Herman A."/>
            <person name="Abrahante J.E."/>
            <person name="Garbe J."/>
        </authorList>
    </citation>
    <scope>NUCLEOTIDE SEQUENCE</scope>
    <source>
        <strain evidence="2">Duluth1</strain>
        <tissue evidence="2">Whole animal</tissue>
    </source>
</reference>
<reference evidence="2" key="1">
    <citation type="journal article" date="2019" name="bioRxiv">
        <title>The Genome of the Zebra Mussel, Dreissena polymorpha: A Resource for Invasive Species Research.</title>
        <authorList>
            <person name="McCartney M.A."/>
            <person name="Auch B."/>
            <person name="Kono T."/>
            <person name="Mallez S."/>
            <person name="Zhang Y."/>
            <person name="Obille A."/>
            <person name="Becker A."/>
            <person name="Abrahante J.E."/>
            <person name="Garbe J."/>
            <person name="Badalamenti J.P."/>
            <person name="Herman A."/>
            <person name="Mangelson H."/>
            <person name="Liachko I."/>
            <person name="Sullivan S."/>
            <person name="Sone E.D."/>
            <person name="Koren S."/>
            <person name="Silverstein K.A.T."/>
            <person name="Beckman K.B."/>
            <person name="Gohl D.M."/>
        </authorList>
    </citation>
    <scope>NUCLEOTIDE SEQUENCE</scope>
    <source>
        <strain evidence="2">Duluth1</strain>
        <tissue evidence="2">Whole animal</tissue>
    </source>
</reference>
<sequence>MLLLFHFVGKILEFTAGATHGVNVISVSEVGDGSSIDRDRNVVVSESQACIPQLMFKKVASTSRHIITSALYTSTTIIKI</sequence>
<feature type="signal peptide" evidence="1">
    <location>
        <begin position="1"/>
        <end position="21"/>
    </location>
</feature>
<proteinExistence type="predicted"/>
<dbReference type="AlphaFoldDB" id="A0A9D4CDX0"/>
<gene>
    <name evidence="2" type="ORF">DPMN_064488</name>
</gene>
<organism evidence="2 3">
    <name type="scientific">Dreissena polymorpha</name>
    <name type="common">Zebra mussel</name>
    <name type="synonym">Mytilus polymorpha</name>
    <dbReference type="NCBI Taxonomy" id="45954"/>
    <lineage>
        <taxon>Eukaryota</taxon>
        <taxon>Metazoa</taxon>
        <taxon>Spiralia</taxon>
        <taxon>Lophotrochozoa</taxon>
        <taxon>Mollusca</taxon>
        <taxon>Bivalvia</taxon>
        <taxon>Autobranchia</taxon>
        <taxon>Heteroconchia</taxon>
        <taxon>Euheterodonta</taxon>
        <taxon>Imparidentia</taxon>
        <taxon>Neoheterodontei</taxon>
        <taxon>Myida</taxon>
        <taxon>Dreissenoidea</taxon>
        <taxon>Dreissenidae</taxon>
        <taxon>Dreissena</taxon>
    </lineage>
</organism>
<evidence type="ECO:0000256" key="1">
    <source>
        <dbReference type="SAM" id="SignalP"/>
    </source>
</evidence>
<keyword evidence="3" id="KW-1185">Reference proteome</keyword>
<feature type="chain" id="PRO_5039478802" evidence="1">
    <location>
        <begin position="22"/>
        <end position="80"/>
    </location>
</feature>
<dbReference type="EMBL" id="JAIWYP010000013">
    <property type="protein sequence ID" value="KAH3721559.1"/>
    <property type="molecule type" value="Genomic_DNA"/>
</dbReference>
<protein>
    <submittedName>
        <fullName evidence="2">Uncharacterized protein</fullName>
    </submittedName>
</protein>
<accession>A0A9D4CDX0</accession>
<keyword evidence="1" id="KW-0732">Signal</keyword>
<evidence type="ECO:0000313" key="2">
    <source>
        <dbReference type="EMBL" id="KAH3721559.1"/>
    </source>
</evidence>
<dbReference type="Proteomes" id="UP000828390">
    <property type="component" value="Unassembled WGS sequence"/>
</dbReference>
<evidence type="ECO:0000313" key="3">
    <source>
        <dbReference type="Proteomes" id="UP000828390"/>
    </source>
</evidence>
<name>A0A9D4CDX0_DREPO</name>